<evidence type="ECO:0000256" key="6">
    <source>
        <dbReference type="ARBA" id="ARBA00022737"/>
    </source>
</evidence>
<evidence type="ECO:0000256" key="2">
    <source>
        <dbReference type="ARBA" id="ARBA00004906"/>
    </source>
</evidence>
<dbReference type="Gramene" id="KGN54244">
    <property type="protein sequence ID" value="KGN54244"/>
    <property type="gene ID" value="Csa_4G295480"/>
</dbReference>
<sequence length="443" mass="48152">MGQGLSCGERLENGLFRAVQNGDLEFVRTMVEADPSVLEQTTPRSRMSALHIAAAYGQIEILSLLLDRSVNPDVLNRNKQTPLMLATMNGKISCVQRLIEAGSNVLMFDSLNRRTCLHYAAYYGHSDCLEAIISAAHSASVAGTWGFIRYVNIRDGGGATPLHIAARRKQPQCIQILLANGALVCALTCAYGYPGSSPLHLAARSGSLECVRELLAWGAERLQVDSAGRIPYTVAMKRKNRACAALLNPSAAEPLVWPSKLKFINELNQEAKALLERALVEANMEREKAILKESSYASPSPLQSDAELDDAESEGCDLELCCICFEQACTLEVHPCGHQMCAHCTLALCCYKKPNSSTNCPTTPLCPFCRSSITQLLVAKIKVTDNVESEINSSKLRRSRKSNFSEGSSSFKSLSALGSFSKIGGHSTGKFSVECDEEVDKSF</sequence>
<comment type="catalytic activity">
    <reaction evidence="1">
        <text>S-ubiquitinyl-[E2 ubiquitin-conjugating enzyme]-L-cysteine + [acceptor protein]-L-lysine = [E2 ubiquitin-conjugating enzyme]-L-cysteine + N(6)-ubiquitinyl-[acceptor protein]-L-lysine.</text>
        <dbReference type="EC" id="2.3.2.27"/>
    </reaction>
</comment>
<name>A0A0A0KZJ3_CUCSA</name>
<keyword evidence="7 12" id="KW-0863">Zinc-finger</keyword>
<dbReference type="EMBL" id="CM002925">
    <property type="protein sequence ID" value="KGN54244.1"/>
    <property type="molecule type" value="Genomic_DNA"/>
</dbReference>
<evidence type="ECO:0000256" key="7">
    <source>
        <dbReference type="ARBA" id="ARBA00022771"/>
    </source>
</evidence>
<dbReference type="Pfam" id="PF00023">
    <property type="entry name" value="Ank"/>
    <property type="match status" value="1"/>
</dbReference>
<dbReference type="eggNOG" id="ENOG502R9K7">
    <property type="taxonomic scope" value="Eukaryota"/>
</dbReference>
<dbReference type="SMART" id="SM00248">
    <property type="entry name" value="ANK"/>
    <property type="match status" value="6"/>
</dbReference>
<protein>
    <recommendedName>
        <fullName evidence="3">RING-type E3 ubiquitin transferase</fullName>
        <ecNumber evidence="3">2.3.2.27</ecNumber>
    </recommendedName>
</protein>
<feature type="coiled-coil region" evidence="13">
    <location>
        <begin position="261"/>
        <end position="292"/>
    </location>
</feature>
<dbReference type="OrthoDB" id="194358at2759"/>
<evidence type="ECO:0000256" key="9">
    <source>
        <dbReference type="ARBA" id="ARBA00022833"/>
    </source>
</evidence>
<reference evidence="15 16" key="3">
    <citation type="journal article" date="2010" name="BMC Genomics">
        <title>Transcriptome sequencing and comparative analysis of cucumber flowers with different sex types.</title>
        <authorList>
            <person name="Guo S."/>
            <person name="Zheng Y."/>
            <person name="Joung J.G."/>
            <person name="Liu S."/>
            <person name="Zhang Z."/>
            <person name="Crasta O.R."/>
            <person name="Sobral B.W."/>
            <person name="Xu Y."/>
            <person name="Huang S."/>
            <person name="Fei Z."/>
        </authorList>
    </citation>
    <scope>NUCLEOTIDE SEQUENCE [LARGE SCALE GENOMIC DNA]</scope>
    <source>
        <strain evidence="16">cv. 9930</strain>
    </source>
</reference>
<dbReference type="Gene3D" id="1.25.40.20">
    <property type="entry name" value="Ankyrin repeat-containing domain"/>
    <property type="match status" value="2"/>
</dbReference>
<evidence type="ECO:0000256" key="11">
    <source>
        <dbReference type="PROSITE-ProRule" id="PRU00023"/>
    </source>
</evidence>
<dbReference type="Pfam" id="PF24921">
    <property type="entry name" value="RING_XB3-XBAT31"/>
    <property type="match status" value="1"/>
</dbReference>
<evidence type="ECO:0000256" key="3">
    <source>
        <dbReference type="ARBA" id="ARBA00012483"/>
    </source>
</evidence>
<dbReference type="PROSITE" id="PS50089">
    <property type="entry name" value="ZF_RING_2"/>
    <property type="match status" value="1"/>
</dbReference>
<evidence type="ECO:0000256" key="4">
    <source>
        <dbReference type="ARBA" id="ARBA00022679"/>
    </source>
</evidence>
<dbReference type="InterPro" id="IPR056760">
    <property type="entry name" value="RING_XB3-like"/>
</dbReference>
<feature type="repeat" description="ANK" evidence="11">
    <location>
        <begin position="194"/>
        <end position="226"/>
    </location>
</feature>
<reference evidence="15 16" key="2">
    <citation type="journal article" date="2009" name="PLoS ONE">
        <title>An integrated genetic and cytogenetic map of the cucumber genome.</title>
        <authorList>
            <person name="Ren Y."/>
            <person name="Zhang Z."/>
            <person name="Liu J."/>
            <person name="Staub J.E."/>
            <person name="Han Y."/>
            <person name="Cheng Z."/>
            <person name="Li X."/>
            <person name="Lu J."/>
            <person name="Miao H."/>
            <person name="Kang H."/>
            <person name="Xie B."/>
            <person name="Gu X."/>
            <person name="Wang X."/>
            <person name="Du Y."/>
            <person name="Jin W."/>
            <person name="Huang S."/>
        </authorList>
    </citation>
    <scope>NUCLEOTIDE SEQUENCE [LARGE SCALE GENOMIC DNA]</scope>
    <source>
        <strain evidence="16">cv. 9930</strain>
    </source>
</reference>
<evidence type="ECO:0000313" key="15">
    <source>
        <dbReference type="EMBL" id="KGN54244.1"/>
    </source>
</evidence>
<evidence type="ECO:0000256" key="8">
    <source>
        <dbReference type="ARBA" id="ARBA00022786"/>
    </source>
</evidence>
<evidence type="ECO:0000256" key="1">
    <source>
        <dbReference type="ARBA" id="ARBA00000900"/>
    </source>
</evidence>
<dbReference type="Pfam" id="PF12796">
    <property type="entry name" value="Ank_2"/>
    <property type="match status" value="2"/>
</dbReference>
<dbReference type="EC" id="2.3.2.27" evidence="3"/>
<dbReference type="PANTHER" id="PTHR24198">
    <property type="entry name" value="ANKYRIN REPEAT AND PROTEIN KINASE DOMAIN-CONTAINING PROTEIN"/>
    <property type="match status" value="1"/>
</dbReference>
<dbReference type="InterPro" id="IPR002110">
    <property type="entry name" value="Ankyrin_rpt"/>
</dbReference>
<keyword evidence="9" id="KW-0862">Zinc</keyword>
<evidence type="ECO:0000256" key="13">
    <source>
        <dbReference type="SAM" id="Coils"/>
    </source>
</evidence>
<accession>A0A0A0KZJ3</accession>
<dbReference type="InterPro" id="IPR036770">
    <property type="entry name" value="Ankyrin_rpt-contain_sf"/>
</dbReference>
<proteinExistence type="predicted"/>
<organism evidence="15 16">
    <name type="scientific">Cucumis sativus</name>
    <name type="common">Cucumber</name>
    <dbReference type="NCBI Taxonomy" id="3659"/>
    <lineage>
        <taxon>Eukaryota</taxon>
        <taxon>Viridiplantae</taxon>
        <taxon>Streptophyta</taxon>
        <taxon>Embryophyta</taxon>
        <taxon>Tracheophyta</taxon>
        <taxon>Spermatophyta</taxon>
        <taxon>Magnoliopsida</taxon>
        <taxon>eudicotyledons</taxon>
        <taxon>Gunneridae</taxon>
        <taxon>Pentapetalae</taxon>
        <taxon>rosids</taxon>
        <taxon>fabids</taxon>
        <taxon>Cucurbitales</taxon>
        <taxon>Cucurbitaceae</taxon>
        <taxon>Benincaseae</taxon>
        <taxon>Cucumis</taxon>
    </lineage>
</organism>
<gene>
    <name evidence="15" type="ORF">Csa_4G295480</name>
</gene>
<dbReference type="AlphaFoldDB" id="A0A0A0KZJ3"/>
<dbReference type="InterPro" id="IPR001841">
    <property type="entry name" value="Znf_RING"/>
</dbReference>
<dbReference type="PROSITE" id="PS50297">
    <property type="entry name" value="ANK_REP_REGION"/>
    <property type="match status" value="4"/>
</dbReference>
<reference evidence="15 16" key="4">
    <citation type="journal article" date="2011" name="BMC Genomics">
        <title>RNA-Seq improves annotation of protein-coding genes in the cucumber genome.</title>
        <authorList>
            <person name="Li Z."/>
            <person name="Zhang Z."/>
            <person name="Yan P."/>
            <person name="Huang S."/>
            <person name="Fei Z."/>
            <person name="Lin K."/>
        </authorList>
    </citation>
    <scope>NUCLEOTIDE SEQUENCE [LARGE SCALE GENOMIC DNA]</scope>
    <source>
        <strain evidence="16">cv. 9930</strain>
    </source>
</reference>
<feature type="repeat" description="ANK" evidence="11">
    <location>
        <begin position="78"/>
        <end position="110"/>
    </location>
</feature>
<dbReference type="PROSITE" id="PS50088">
    <property type="entry name" value="ANK_REPEAT"/>
    <property type="match status" value="4"/>
</dbReference>
<feature type="domain" description="RING-type" evidence="14">
    <location>
        <begin position="321"/>
        <end position="370"/>
    </location>
</feature>
<evidence type="ECO:0000256" key="10">
    <source>
        <dbReference type="ARBA" id="ARBA00023043"/>
    </source>
</evidence>
<dbReference type="Gene3D" id="3.30.40.10">
    <property type="entry name" value="Zinc/RING finger domain, C3HC4 (zinc finger)"/>
    <property type="match status" value="1"/>
</dbReference>
<feature type="repeat" description="ANK" evidence="11">
    <location>
        <begin position="157"/>
        <end position="182"/>
    </location>
</feature>
<reference evidence="15 16" key="1">
    <citation type="journal article" date="2009" name="Nat. Genet.">
        <title>The genome of the cucumber, Cucumis sativus L.</title>
        <authorList>
            <person name="Huang S."/>
            <person name="Li R."/>
            <person name="Zhang Z."/>
            <person name="Li L."/>
            <person name="Gu X."/>
            <person name="Fan W."/>
            <person name="Lucas W.J."/>
            <person name="Wang X."/>
            <person name="Xie B."/>
            <person name="Ni P."/>
            <person name="Ren Y."/>
            <person name="Zhu H."/>
            <person name="Li J."/>
            <person name="Lin K."/>
            <person name="Jin W."/>
            <person name="Fei Z."/>
            <person name="Li G."/>
            <person name="Staub J."/>
            <person name="Kilian A."/>
            <person name="van der Vossen E.A."/>
            <person name="Wu Y."/>
            <person name="Guo J."/>
            <person name="He J."/>
            <person name="Jia Z."/>
            <person name="Ren Y."/>
            <person name="Tian G."/>
            <person name="Lu Y."/>
            <person name="Ruan J."/>
            <person name="Qian W."/>
            <person name="Wang M."/>
            <person name="Huang Q."/>
            <person name="Li B."/>
            <person name="Xuan Z."/>
            <person name="Cao J."/>
            <person name="Asan"/>
            <person name="Wu Z."/>
            <person name="Zhang J."/>
            <person name="Cai Q."/>
            <person name="Bai Y."/>
            <person name="Zhao B."/>
            <person name="Han Y."/>
            <person name="Li Y."/>
            <person name="Li X."/>
            <person name="Wang S."/>
            <person name="Shi Q."/>
            <person name="Liu S."/>
            <person name="Cho W.K."/>
            <person name="Kim J.Y."/>
            <person name="Xu Y."/>
            <person name="Heller-Uszynska K."/>
            <person name="Miao H."/>
            <person name="Cheng Z."/>
            <person name="Zhang S."/>
            <person name="Wu J."/>
            <person name="Yang Y."/>
            <person name="Kang H."/>
            <person name="Li M."/>
            <person name="Liang H."/>
            <person name="Ren X."/>
            <person name="Shi Z."/>
            <person name="Wen M."/>
            <person name="Jian M."/>
            <person name="Yang H."/>
            <person name="Zhang G."/>
            <person name="Yang Z."/>
            <person name="Chen R."/>
            <person name="Liu S."/>
            <person name="Li J."/>
            <person name="Ma L."/>
            <person name="Liu H."/>
            <person name="Zhou Y."/>
            <person name="Zhao J."/>
            <person name="Fang X."/>
            <person name="Li G."/>
            <person name="Fang L."/>
            <person name="Li Y."/>
            <person name="Liu D."/>
            <person name="Zheng H."/>
            <person name="Zhang Y."/>
            <person name="Qin N."/>
            <person name="Li Z."/>
            <person name="Yang G."/>
            <person name="Yang S."/>
            <person name="Bolund L."/>
            <person name="Kristiansen K."/>
            <person name="Zheng H."/>
            <person name="Li S."/>
            <person name="Zhang X."/>
            <person name="Yang H."/>
            <person name="Wang J."/>
            <person name="Sun R."/>
            <person name="Zhang B."/>
            <person name="Jiang S."/>
            <person name="Wang J."/>
            <person name="Du Y."/>
            <person name="Li S."/>
        </authorList>
    </citation>
    <scope>NUCLEOTIDE SEQUENCE [LARGE SCALE GENOMIC DNA]</scope>
    <source>
        <strain evidence="16">cv. 9930</strain>
    </source>
</reference>
<dbReference type="SUPFAM" id="SSF48403">
    <property type="entry name" value="Ankyrin repeat"/>
    <property type="match status" value="1"/>
</dbReference>
<keyword evidence="16" id="KW-1185">Reference proteome</keyword>
<dbReference type="InterPro" id="IPR013083">
    <property type="entry name" value="Znf_RING/FYVE/PHD"/>
</dbReference>
<keyword evidence="5" id="KW-0479">Metal-binding</keyword>
<dbReference type="Proteomes" id="UP000029981">
    <property type="component" value="Chromosome 4"/>
</dbReference>
<dbReference type="OMA" id="ISAKCIE"/>
<evidence type="ECO:0000259" key="14">
    <source>
        <dbReference type="PROSITE" id="PS50089"/>
    </source>
</evidence>
<dbReference type="STRING" id="3659.A0A0A0KZJ3"/>
<keyword evidence="4" id="KW-0808">Transferase</keyword>
<dbReference type="PANTHER" id="PTHR24198:SF165">
    <property type="entry name" value="ANKYRIN REPEAT-CONTAINING PROTEIN-RELATED"/>
    <property type="match status" value="1"/>
</dbReference>
<keyword evidence="10 11" id="KW-0040">ANK repeat</keyword>
<keyword evidence="8" id="KW-0833">Ubl conjugation pathway</keyword>
<evidence type="ECO:0000313" key="16">
    <source>
        <dbReference type="Proteomes" id="UP000029981"/>
    </source>
</evidence>
<keyword evidence="6" id="KW-0677">Repeat</keyword>
<dbReference type="GO" id="GO:0008270">
    <property type="term" value="F:zinc ion binding"/>
    <property type="evidence" value="ECO:0007669"/>
    <property type="project" value="UniProtKB-KW"/>
</dbReference>
<feature type="repeat" description="ANK" evidence="11">
    <location>
        <begin position="45"/>
        <end position="77"/>
    </location>
</feature>
<evidence type="ECO:0000256" key="5">
    <source>
        <dbReference type="ARBA" id="ARBA00022723"/>
    </source>
</evidence>
<comment type="pathway">
    <text evidence="2">Protein modification; protein ubiquitination.</text>
</comment>
<evidence type="ECO:0000256" key="12">
    <source>
        <dbReference type="PROSITE-ProRule" id="PRU00175"/>
    </source>
</evidence>
<dbReference type="KEGG" id="csv:101214726"/>
<dbReference type="GO" id="GO:0061630">
    <property type="term" value="F:ubiquitin protein ligase activity"/>
    <property type="evidence" value="ECO:0007669"/>
    <property type="project" value="UniProtKB-EC"/>
</dbReference>
<keyword evidence="13" id="KW-0175">Coiled coil</keyword>